<keyword evidence="2" id="KW-0472">Membrane</keyword>
<evidence type="ECO:0000313" key="4">
    <source>
        <dbReference type="Proteomes" id="UP000052982"/>
    </source>
</evidence>
<feature type="transmembrane region" description="Helical" evidence="2">
    <location>
        <begin position="57"/>
        <end position="74"/>
    </location>
</feature>
<evidence type="ECO:0000256" key="2">
    <source>
        <dbReference type="SAM" id="Phobius"/>
    </source>
</evidence>
<dbReference type="AlphaFoldDB" id="A0A101SJK1"/>
<name>A0A101SJK1_9ACTN</name>
<keyword evidence="4" id="KW-1185">Reference proteome</keyword>
<sequence length="169" mass="18125">MVSLHSSASRSAQGSGRSFRLGLAQRALPGAIGFLSASLVLYVGHFFTDDPMSAGDLAQLLGWSLVGVAVLALTGRRRGVILTEDALVVVNGARRVFPWPGIERLQVRRVLGVSQVVAHLADGRRTTLPAPTSFVDPRFEEKVRELTECWQERRLSPPPAAAPPPAPAP</sequence>
<dbReference type="Proteomes" id="UP000052982">
    <property type="component" value="Unassembled WGS sequence"/>
</dbReference>
<keyword evidence="2" id="KW-1133">Transmembrane helix</keyword>
<protein>
    <recommendedName>
        <fullName evidence="5">PH domain-containing protein</fullName>
    </recommendedName>
</protein>
<gene>
    <name evidence="3" type="ORF">AQJ64_44265</name>
</gene>
<accession>A0A101SJK1</accession>
<reference evidence="3 4" key="1">
    <citation type="submission" date="2015-10" db="EMBL/GenBank/DDBJ databases">
        <title>Draft genome sequence of Streptomyces griseoruber DSM 40281, type strain for the species Streptomyces griseoruber.</title>
        <authorList>
            <person name="Ruckert C."/>
            <person name="Winkler A."/>
            <person name="Kalinowski J."/>
            <person name="Kampfer P."/>
            <person name="Glaeser S."/>
        </authorList>
    </citation>
    <scope>NUCLEOTIDE SEQUENCE [LARGE SCALE GENOMIC DNA]</scope>
    <source>
        <strain evidence="3 4">DSM 40281</strain>
    </source>
</reference>
<evidence type="ECO:0000256" key="1">
    <source>
        <dbReference type="SAM" id="MobiDB-lite"/>
    </source>
</evidence>
<keyword evidence="2" id="KW-0812">Transmembrane</keyword>
<evidence type="ECO:0000313" key="3">
    <source>
        <dbReference type="EMBL" id="KUN75019.1"/>
    </source>
</evidence>
<dbReference type="EMBL" id="LMWW01000104">
    <property type="protein sequence ID" value="KUN75019.1"/>
    <property type="molecule type" value="Genomic_DNA"/>
</dbReference>
<dbReference type="STRING" id="1943.AQJ64_44265"/>
<comment type="caution">
    <text evidence="3">The sequence shown here is derived from an EMBL/GenBank/DDBJ whole genome shotgun (WGS) entry which is preliminary data.</text>
</comment>
<organism evidence="3 4">
    <name type="scientific">Streptomyces griseoruber</name>
    <dbReference type="NCBI Taxonomy" id="1943"/>
    <lineage>
        <taxon>Bacteria</taxon>
        <taxon>Bacillati</taxon>
        <taxon>Actinomycetota</taxon>
        <taxon>Actinomycetes</taxon>
        <taxon>Kitasatosporales</taxon>
        <taxon>Streptomycetaceae</taxon>
        <taxon>Streptomyces</taxon>
    </lineage>
</organism>
<proteinExistence type="predicted"/>
<feature type="region of interest" description="Disordered" evidence="1">
    <location>
        <begin position="150"/>
        <end position="169"/>
    </location>
</feature>
<evidence type="ECO:0008006" key="5">
    <source>
        <dbReference type="Google" id="ProtNLM"/>
    </source>
</evidence>
<feature type="transmembrane region" description="Helical" evidence="2">
    <location>
        <begin position="27"/>
        <end position="45"/>
    </location>
</feature>
<feature type="compositionally biased region" description="Pro residues" evidence="1">
    <location>
        <begin position="156"/>
        <end position="169"/>
    </location>
</feature>